<feature type="domain" description="FtsK" evidence="6">
    <location>
        <begin position="966"/>
        <end position="1151"/>
    </location>
</feature>
<dbReference type="SUPFAM" id="SSF52540">
    <property type="entry name" value="P-loop containing nucleoside triphosphate hydrolases"/>
    <property type="match status" value="2"/>
</dbReference>
<sequence>MDIIVLKGTYRQVLTVAETGELPVSEQLTVFLKEGELHYTSEGKSGTVGTGLRIGDLAVYQKPKEVSYYAVSDQSQLTIGSQAVSSLVPSNPEILLILDQTASGEWELQNLGAPVYLNNHLLQGSQTLSFGSEIAFDDSLIKVFPKEIWVWGSLTARGLLKTTVSSYHYYEDYPDYHRSPRLIYRSSEDKVTVNAPPQEPAKPRNELMRMLLPPLVMIGVVVLISIFQPRGIYIFLSVAMGITTAVFSVQNYFRNKRDYKQSLADRISAYHAYLSDKSIQLTQLANEQRSGQFYHYPDISMLSTLAQEFSHRIYEKTTEQFDFLTYRLGLGEVPTSYQLSYSQQERSGVKDPLEAEGFELYQSHKILKDMPVLANLMHGPVGYVGERSLVLEQLGLLVHQLAFFHSYHDLRLITIMPESEKEQWEWMRWLPHAALEGINVRGFVYNQRTRDQVLNSLMQVLKQRQLQRDSSGPNQELRFSPHYVVLITDESLVMDHVIMEYFAKDPTSLGCSLIFVQDIMRSLSENVQTVVRVKDQLTGELVMEEGALKEQNFSLEHFPKGYDKESLSRRLAPLNHLTTLKSAIPDNVSFLEMYRAERAEDLAILSRWQSHSPHQSMAVPLGLRGRDDDVMLDLHERAHGPHGLIAGTTGSGKSELIQSYILSLAVNFHPHDVAFLLIDYKGGGMANLFKDLPHVLGMITNLDGNQAMRALASIKAENKRRQRLFAQAGVNHIHAYQKKYKQGEVKEPLPHLIIISDEFAELKNEQPDFISELVSTARIGRSLGVNLILATQKPAGVVNDQIWSNSNFRIALKVADKADSQEMLHTPDAADIRQAGRAYLQVGNNEVYELFQSAWSGADYQPDKDDQGIVDETISLINPLGQYEALNKDLSGLDEAAEIREIPTELEVVVDHIQEVVQHEQIAPLAQPWLPPLGERIYLEKLLASGRFSAYDALIGAVDLPSQQTQKTALYNPVTQGNLILLSQPGMGKSTFLQTLTMSLAMRHTPEEVQFYLLDFGTNGLLPLRQLPHTADFMTSDDEEKLSKFIKRMNNLLAERKNFLQEQGVANSTMYRELGNSYPQIMVMIDNYEGHKDSSLADQLDALVHVLTRDGNSLGITVVMTASRLSTLKGSLQSNMRERLALKMAEDNDVRTIIGKYDYKLEDIPGRGLIRYPDPEVFQVALPASGMTSQEVLINLQNKITQIDNAWTGIRPAAIPLVPEVVHFSDFMAKSSVVNAFQHGELPLGLSMETVESVSIPLARLKQAAYIADNEEHLMMITSHLVAVLSSLPNSSVMLFDTEDQYDHLAEHVRTYVPTTDKAMQKRLAQLILELKQRETLDKETDYKEWFGIIPDLEHFVEQSQLSLTQLTTIFERGSKVKMHLFIGGHKNYLGISGDVTAKYVRQHASHILFGMRMLDQNFLPKQFNSKEPYLETDTVYLHDRRQEQLLKITRD</sequence>
<keyword evidence="5" id="KW-0472">Membrane</keyword>
<dbReference type="GO" id="GO:0003677">
    <property type="term" value="F:DNA binding"/>
    <property type="evidence" value="ECO:0007669"/>
    <property type="project" value="InterPro"/>
</dbReference>
<dbReference type="EMBL" id="AEUW02000001">
    <property type="protein sequence ID" value="EHJ52237.1"/>
    <property type="molecule type" value="Genomic_DNA"/>
</dbReference>
<dbReference type="NCBIfam" id="TIGR03928">
    <property type="entry name" value="T7_EssCb_Firm"/>
    <property type="match status" value="1"/>
</dbReference>
<dbReference type="InterPro" id="IPR050206">
    <property type="entry name" value="FtsK/SpoIIIE/SftA"/>
</dbReference>
<evidence type="ECO:0000256" key="4">
    <source>
        <dbReference type="PROSITE-ProRule" id="PRU00289"/>
    </source>
</evidence>
<keyword evidence="3 4" id="KW-0067">ATP-binding</keyword>
<dbReference type="InterPro" id="IPR002543">
    <property type="entry name" value="FtsK_dom"/>
</dbReference>
<protein>
    <submittedName>
        <fullName evidence="7">Type VII secretion protein EssC</fullName>
    </submittedName>
</protein>
<dbReference type="STRING" id="764298.STRMA_1953"/>
<gene>
    <name evidence="7" type="primary">essC</name>
    <name evidence="7" type="ORF">STRMA_1953</name>
</gene>
<dbReference type="Gene3D" id="3.40.50.300">
    <property type="entry name" value="P-loop containing nucleotide triphosphate hydrolases"/>
    <property type="match status" value="2"/>
</dbReference>
<feature type="binding site" evidence="4">
    <location>
        <begin position="983"/>
        <end position="990"/>
    </location>
    <ligand>
        <name>ATP</name>
        <dbReference type="ChEBI" id="CHEBI:30616"/>
    </ligand>
</feature>
<dbReference type="PANTHER" id="PTHR22683:SF1">
    <property type="entry name" value="TYPE VII SECRETION SYSTEM PROTEIN ESSC"/>
    <property type="match status" value="1"/>
</dbReference>
<evidence type="ECO:0000313" key="8">
    <source>
        <dbReference type="Proteomes" id="UP000003573"/>
    </source>
</evidence>
<accession>G5JX84</accession>
<evidence type="ECO:0000313" key="7">
    <source>
        <dbReference type="EMBL" id="EHJ52237.1"/>
    </source>
</evidence>
<proteinExistence type="predicted"/>
<dbReference type="InterPro" id="IPR027417">
    <property type="entry name" value="P-loop_NTPase"/>
</dbReference>
<name>G5JX84_9STRE</name>
<evidence type="ECO:0000259" key="6">
    <source>
        <dbReference type="PROSITE" id="PS50901"/>
    </source>
</evidence>
<dbReference type="Proteomes" id="UP000003573">
    <property type="component" value="Unassembled WGS sequence"/>
</dbReference>
<feature type="transmembrane region" description="Helical" evidence="5">
    <location>
        <begin position="233"/>
        <end position="253"/>
    </location>
</feature>
<feature type="transmembrane region" description="Helical" evidence="5">
    <location>
        <begin position="210"/>
        <end position="227"/>
    </location>
</feature>
<dbReference type="CDD" id="cd01127">
    <property type="entry name" value="TrwB_TraG_TraD_VirD4"/>
    <property type="match status" value="1"/>
</dbReference>
<evidence type="ECO:0000256" key="1">
    <source>
        <dbReference type="ARBA" id="ARBA00022737"/>
    </source>
</evidence>
<keyword evidence="5" id="KW-0812">Transmembrane</keyword>
<dbReference type="OrthoDB" id="9807790at2"/>
<dbReference type="RefSeq" id="WP_003080047.1">
    <property type="nucleotide sequence ID" value="NZ_AEUW02000001.1"/>
</dbReference>
<keyword evidence="8" id="KW-1185">Reference proteome</keyword>
<feature type="binding site" evidence="4">
    <location>
        <begin position="647"/>
        <end position="654"/>
    </location>
    <ligand>
        <name>ATP</name>
        <dbReference type="ChEBI" id="CHEBI:30616"/>
    </ligand>
</feature>
<reference evidence="7 8" key="1">
    <citation type="journal article" date="2014" name="Int. J. Syst. Evol. Microbiol.">
        <title>Phylogenomics and the dynamic genome evolution of the genus Streptococcus.</title>
        <authorList>
            <consortium name="The Broad Institute Genome Sequencing Platform"/>
            <person name="Richards V.P."/>
            <person name="Palmer S.R."/>
            <person name="Pavinski Bitar P.D."/>
            <person name="Qin X."/>
            <person name="Weinstock G.M."/>
            <person name="Highlander S.K."/>
            <person name="Town C.D."/>
            <person name="Burne R.A."/>
            <person name="Stanhope M.J."/>
        </authorList>
    </citation>
    <scope>NUCLEOTIDE SEQUENCE [LARGE SCALE GENOMIC DNA]</scope>
    <source>
        <strain evidence="7 8">NCTC 11558</strain>
    </source>
</reference>
<dbReference type="Pfam" id="PF01580">
    <property type="entry name" value="FtsK_SpoIIIE"/>
    <property type="match status" value="2"/>
</dbReference>
<dbReference type="PANTHER" id="PTHR22683">
    <property type="entry name" value="SPORULATION PROTEIN RELATED"/>
    <property type="match status" value="1"/>
</dbReference>
<evidence type="ECO:0000256" key="2">
    <source>
        <dbReference type="ARBA" id="ARBA00022741"/>
    </source>
</evidence>
<dbReference type="PROSITE" id="PS50901">
    <property type="entry name" value="FTSK"/>
    <property type="match status" value="2"/>
</dbReference>
<dbReference type="eggNOG" id="COG1674">
    <property type="taxonomic scope" value="Bacteria"/>
</dbReference>
<evidence type="ECO:0000256" key="5">
    <source>
        <dbReference type="SAM" id="Phobius"/>
    </source>
</evidence>
<dbReference type="GO" id="GO:0005524">
    <property type="term" value="F:ATP binding"/>
    <property type="evidence" value="ECO:0007669"/>
    <property type="project" value="UniProtKB-UniRule"/>
</dbReference>
<keyword evidence="5" id="KW-1133">Transmembrane helix</keyword>
<organism evidence="7 8">
    <name type="scientific">Streptococcus macacae NCTC 11558</name>
    <dbReference type="NCBI Taxonomy" id="764298"/>
    <lineage>
        <taxon>Bacteria</taxon>
        <taxon>Bacillati</taxon>
        <taxon>Bacillota</taxon>
        <taxon>Bacilli</taxon>
        <taxon>Lactobacillales</taxon>
        <taxon>Streptococcaceae</taxon>
        <taxon>Streptococcus</taxon>
    </lineage>
</organism>
<feature type="domain" description="FtsK" evidence="6">
    <location>
        <begin position="627"/>
        <end position="821"/>
    </location>
</feature>
<keyword evidence="1" id="KW-0677">Repeat</keyword>
<comment type="caution">
    <text evidence="7">The sequence shown here is derived from an EMBL/GenBank/DDBJ whole genome shotgun (WGS) entry which is preliminary data.</text>
</comment>
<dbReference type="CDD" id="cd00060">
    <property type="entry name" value="FHA"/>
    <property type="match status" value="1"/>
</dbReference>
<evidence type="ECO:0000256" key="3">
    <source>
        <dbReference type="ARBA" id="ARBA00022840"/>
    </source>
</evidence>
<keyword evidence="2 4" id="KW-0547">Nucleotide-binding</keyword>
<dbReference type="InterPro" id="IPR023839">
    <property type="entry name" value="Firmicutes_EssC_C"/>
</dbReference>